<accession>A0A6C0EC82</accession>
<feature type="transmembrane region" description="Helical" evidence="1">
    <location>
        <begin position="6"/>
        <end position="24"/>
    </location>
</feature>
<proteinExistence type="predicted"/>
<dbReference type="EMBL" id="MN739801">
    <property type="protein sequence ID" value="QHT26776.1"/>
    <property type="molecule type" value="Genomic_DNA"/>
</dbReference>
<organism evidence="2">
    <name type="scientific">viral metagenome</name>
    <dbReference type="NCBI Taxonomy" id="1070528"/>
    <lineage>
        <taxon>unclassified sequences</taxon>
        <taxon>metagenomes</taxon>
        <taxon>organismal metagenomes</taxon>
    </lineage>
</organism>
<keyword evidence="1" id="KW-0812">Transmembrane</keyword>
<evidence type="ECO:0000256" key="1">
    <source>
        <dbReference type="SAM" id="Phobius"/>
    </source>
</evidence>
<sequence length="92" mass="11060">MIDLFFCLSLILLIILIIMITIYITKINSQFFLTCKDIRDIQNNQKIKNNINNVYDFKISREFDKMFNNNDILNQYQTFNNDDENIKVNINN</sequence>
<keyword evidence="1" id="KW-0472">Membrane</keyword>
<evidence type="ECO:0000313" key="2">
    <source>
        <dbReference type="EMBL" id="QHT26776.1"/>
    </source>
</evidence>
<reference evidence="2" key="1">
    <citation type="journal article" date="2020" name="Nature">
        <title>Giant virus diversity and host interactions through global metagenomics.</title>
        <authorList>
            <person name="Schulz F."/>
            <person name="Roux S."/>
            <person name="Paez-Espino D."/>
            <person name="Jungbluth S."/>
            <person name="Walsh D.A."/>
            <person name="Denef V.J."/>
            <person name="McMahon K.D."/>
            <person name="Konstantinidis K.T."/>
            <person name="Eloe-Fadrosh E.A."/>
            <person name="Kyrpides N.C."/>
            <person name="Woyke T."/>
        </authorList>
    </citation>
    <scope>NUCLEOTIDE SEQUENCE</scope>
    <source>
        <strain evidence="2">GVMAG-M-3300023179-2</strain>
    </source>
</reference>
<protein>
    <submittedName>
        <fullName evidence="2">Uncharacterized protein</fullName>
    </submittedName>
</protein>
<keyword evidence="1" id="KW-1133">Transmembrane helix</keyword>
<dbReference type="AlphaFoldDB" id="A0A6C0EC82"/>
<name>A0A6C0EC82_9ZZZZ</name>